<reference evidence="2" key="4">
    <citation type="submission" date="2023-08" db="EMBL/GenBank/DDBJ databases">
        <authorList>
            <person name="Sun Q."/>
            <person name="Zhou Y."/>
        </authorList>
    </citation>
    <scope>NUCLEOTIDE SEQUENCE</scope>
    <source>
        <strain evidence="3">CGMCC 1.8884</strain>
        <strain evidence="2">CGMCC 1.8885</strain>
    </source>
</reference>
<dbReference type="Pfam" id="PF05685">
    <property type="entry name" value="Uma2"/>
    <property type="match status" value="1"/>
</dbReference>
<dbReference type="EMBL" id="BMLZ01000057">
    <property type="protein sequence ID" value="GGP31213.1"/>
    <property type="molecule type" value="Genomic_DNA"/>
</dbReference>
<dbReference type="PANTHER" id="PTHR36558:SF1">
    <property type="entry name" value="RESTRICTION ENDONUCLEASE DOMAIN-CONTAINING PROTEIN-RELATED"/>
    <property type="match status" value="1"/>
</dbReference>
<proteinExistence type="predicted"/>
<organism evidence="2 5">
    <name type="scientific">Deinococcus wulumuqiensis</name>
    <dbReference type="NCBI Taxonomy" id="980427"/>
    <lineage>
        <taxon>Bacteria</taxon>
        <taxon>Thermotogati</taxon>
        <taxon>Deinococcota</taxon>
        <taxon>Deinococci</taxon>
        <taxon>Deinococcales</taxon>
        <taxon>Deinococcaceae</taxon>
        <taxon>Deinococcus</taxon>
    </lineage>
</organism>
<evidence type="ECO:0000313" key="3">
    <source>
        <dbReference type="EMBL" id="GGP31213.1"/>
    </source>
</evidence>
<gene>
    <name evidence="3" type="ORF">GCM10008021_28640</name>
    <name evidence="2" type="ORF">GCM10010914_29450</name>
</gene>
<reference evidence="2" key="2">
    <citation type="journal article" date="2014" name="Int. J. Syst. Evol. Microbiol.">
        <title>Complete genome sequence of Corynebacterium casei LMG S-19264T (=DSM 44701T), isolated from a smear-ripened cheese.</title>
        <authorList>
            <consortium name="US DOE Joint Genome Institute (JGI-PGF)"/>
            <person name="Walter F."/>
            <person name="Albersmeier A."/>
            <person name="Kalinowski J."/>
            <person name="Ruckert C."/>
        </authorList>
    </citation>
    <scope>NUCLEOTIDE SEQUENCE</scope>
    <source>
        <strain evidence="2">CGMCC 1.8885</strain>
    </source>
</reference>
<evidence type="ECO:0000313" key="4">
    <source>
        <dbReference type="Proteomes" id="UP000630135"/>
    </source>
</evidence>
<dbReference type="Proteomes" id="UP000630135">
    <property type="component" value="Unassembled WGS sequence"/>
</dbReference>
<evidence type="ECO:0000313" key="2">
    <source>
        <dbReference type="EMBL" id="GGI93062.1"/>
    </source>
</evidence>
<dbReference type="PANTHER" id="PTHR36558">
    <property type="entry name" value="GLR1098 PROTEIN"/>
    <property type="match status" value="1"/>
</dbReference>
<dbReference type="Gene3D" id="3.90.1570.10">
    <property type="entry name" value="tt1808, chain A"/>
    <property type="match status" value="1"/>
</dbReference>
<name>A0AAV4KDQ1_9DEIO</name>
<feature type="domain" description="Putative restriction endonuclease" evidence="1">
    <location>
        <begin position="12"/>
        <end position="169"/>
    </location>
</feature>
<keyword evidence="4" id="KW-1185">Reference proteome</keyword>
<dbReference type="CDD" id="cd06260">
    <property type="entry name" value="DUF820-like"/>
    <property type="match status" value="1"/>
</dbReference>
<dbReference type="Proteomes" id="UP000652720">
    <property type="component" value="Unassembled WGS sequence"/>
</dbReference>
<dbReference type="InterPro" id="IPR008538">
    <property type="entry name" value="Uma2"/>
</dbReference>
<dbReference type="RefSeq" id="WP_025567061.1">
    <property type="nucleotide sequence ID" value="NZ_BMLZ01000057.1"/>
</dbReference>
<evidence type="ECO:0000313" key="5">
    <source>
        <dbReference type="Proteomes" id="UP000652720"/>
    </source>
</evidence>
<evidence type="ECO:0000259" key="1">
    <source>
        <dbReference type="Pfam" id="PF05685"/>
    </source>
</evidence>
<sequence length="185" mass="20598">MTEPAFNAMSMDEYLRTEELSPFKREFVAGFVYALHAPAGVSQGHSQIGMNIAGSLFREARRQGCRLHMGEMRLQVGNAMFYPDVMLACGDTFQTYFETAPCLLVEVLSPSSASTDRVGKYAMYTGIPTLQTYLIVEQNERRIYAYQREGNEWTLHEVAGEGAIDIPCLGTRLSLSDVYDGVLGD</sequence>
<dbReference type="GeneID" id="59166462"/>
<reference evidence="3" key="1">
    <citation type="journal article" date="2014" name="Int. J. Syst. Evol. Microbiol.">
        <title>Complete genome of a new Firmicutes species belonging to the dominant human colonic microbiota ('Ruminococcus bicirculans') reveals two chromosomes and a selective capacity to utilize plant glucans.</title>
        <authorList>
            <consortium name="NISC Comparative Sequencing Program"/>
            <person name="Wegmann U."/>
            <person name="Louis P."/>
            <person name="Goesmann A."/>
            <person name="Henrissat B."/>
            <person name="Duncan S.H."/>
            <person name="Flint H.J."/>
        </authorList>
    </citation>
    <scope>NUCLEOTIDE SEQUENCE</scope>
    <source>
        <strain evidence="3">CGMCC 1.8884</strain>
    </source>
</reference>
<dbReference type="EMBL" id="BMMA01000048">
    <property type="protein sequence ID" value="GGI93062.1"/>
    <property type="molecule type" value="Genomic_DNA"/>
</dbReference>
<dbReference type="InterPro" id="IPR011335">
    <property type="entry name" value="Restrct_endonuc-II-like"/>
</dbReference>
<protein>
    <recommendedName>
        <fullName evidence="1">Putative restriction endonuclease domain-containing protein</fullName>
    </recommendedName>
</protein>
<dbReference type="AlphaFoldDB" id="A0AAV4KDQ1"/>
<comment type="caution">
    <text evidence="2">The sequence shown here is derived from an EMBL/GenBank/DDBJ whole genome shotgun (WGS) entry which is preliminary data.</text>
</comment>
<reference evidence="4" key="3">
    <citation type="journal article" date="2019" name="Int. J. Syst. Evol. Microbiol.">
        <title>The Global Catalogue of Microorganisms (GCM) 10K type strain sequencing project: providing services to taxonomists for standard genome sequencing and annotation.</title>
        <authorList>
            <consortium name="The Broad Institute Genomics Platform"/>
            <consortium name="The Broad Institute Genome Sequencing Center for Infectious Disease"/>
            <person name="Wu L."/>
            <person name="Ma J."/>
        </authorList>
    </citation>
    <scope>NUCLEOTIDE SEQUENCE [LARGE SCALE GENOMIC DNA]</scope>
    <source>
        <strain evidence="4">CGMCC 1.8884</strain>
    </source>
</reference>
<dbReference type="SUPFAM" id="SSF52980">
    <property type="entry name" value="Restriction endonuclease-like"/>
    <property type="match status" value="1"/>
</dbReference>
<accession>A0AAV4KDQ1</accession>
<dbReference type="InterPro" id="IPR012296">
    <property type="entry name" value="Nuclease_put_TT1808"/>
</dbReference>